<proteinExistence type="predicted"/>
<dbReference type="RefSeq" id="XP_026621578.1">
    <property type="nucleotide sequence ID" value="XM_026767827.1"/>
</dbReference>
<dbReference type="Proteomes" id="UP000253729">
    <property type="component" value="Unassembled WGS sequence"/>
</dbReference>
<keyword evidence="1" id="KW-1133">Transmembrane helix</keyword>
<protein>
    <submittedName>
        <fullName evidence="2">Uncharacterized protein</fullName>
    </submittedName>
</protein>
<accession>A0A3F3PQF0</accession>
<gene>
    <name evidence="2" type="ORF">BDQ94DRAFT_151834</name>
</gene>
<sequence>MYLEYFIYILSIFRSVIITTLLCTTELLVSPLLYSSPIVLEARRRVYTNYSE</sequence>
<feature type="transmembrane region" description="Helical" evidence="1">
    <location>
        <begin position="6"/>
        <end position="34"/>
    </location>
</feature>
<keyword evidence="3" id="KW-1185">Reference proteome</keyword>
<keyword evidence="1" id="KW-0812">Transmembrane</keyword>
<reference evidence="2 3" key="1">
    <citation type="submission" date="2018-07" db="EMBL/GenBank/DDBJ databases">
        <title>The genomes of Aspergillus section Nigri reveals drivers in fungal speciation.</title>
        <authorList>
            <consortium name="DOE Joint Genome Institute"/>
            <person name="Vesth T.C."/>
            <person name="Nybo J."/>
            <person name="Theobald S."/>
            <person name="Brandl J."/>
            <person name="Frisvad J.C."/>
            <person name="Nielsen K.F."/>
            <person name="Lyhne E.K."/>
            <person name="Kogle M.E."/>
            <person name="Kuo A."/>
            <person name="Riley R."/>
            <person name="Clum A."/>
            <person name="Nolan M."/>
            <person name="Lipzen A."/>
            <person name="Salamov A."/>
            <person name="Henrissat B."/>
            <person name="Wiebenga A."/>
            <person name="De vries R.P."/>
            <person name="Grigoriev I.V."/>
            <person name="Mortensen U.H."/>
            <person name="Andersen M.R."/>
            <person name="Baker S.E."/>
        </authorList>
    </citation>
    <scope>NUCLEOTIDE SEQUENCE [LARGE SCALE GENOMIC DNA]</scope>
    <source>
        <strain evidence="2 3">CBS 139.54b</strain>
    </source>
</reference>
<dbReference type="AlphaFoldDB" id="A0A3F3PQF0"/>
<name>A0A3F3PQF0_9EURO</name>
<dbReference type="GeneID" id="38136183"/>
<organism evidence="2 3">
    <name type="scientific">Aspergillus welwitschiae</name>
    <dbReference type="NCBI Taxonomy" id="1341132"/>
    <lineage>
        <taxon>Eukaryota</taxon>
        <taxon>Fungi</taxon>
        <taxon>Dikarya</taxon>
        <taxon>Ascomycota</taxon>
        <taxon>Pezizomycotina</taxon>
        <taxon>Eurotiomycetes</taxon>
        <taxon>Eurotiomycetidae</taxon>
        <taxon>Eurotiales</taxon>
        <taxon>Aspergillaceae</taxon>
        <taxon>Aspergillus</taxon>
        <taxon>Aspergillus subgen. Circumdati</taxon>
    </lineage>
</organism>
<keyword evidence="1" id="KW-0472">Membrane</keyword>
<dbReference type="EMBL" id="KZ852075">
    <property type="protein sequence ID" value="RDH28556.1"/>
    <property type="molecule type" value="Genomic_DNA"/>
</dbReference>
<evidence type="ECO:0000313" key="2">
    <source>
        <dbReference type="EMBL" id="RDH28556.1"/>
    </source>
</evidence>
<evidence type="ECO:0000313" key="3">
    <source>
        <dbReference type="Proteomes" id="UP000253729"/>
    </source>
</evidence>
<evidence type="ECO:0000256" key="1">
    <source>
        <dbReference type="SAM" id="Phobius"/>
    </source>
</evidence>